<feature type="compositionally biased region" description="Basic and acidic residues" evidence="1">
    <location>
        <begin position="249"/>
        <end position="260"/>
    </location>
</feature>
<evidence type="ECO:0000256" key="2">
    <source>
        <dbReference type="SAM" id="SignalP"/>
    </source>
</evidence>
<evidence type="ECO:0000313" key="4">
    <source>
        <dbReference type="EMBL" id="RZU41590.1"/>
    </source>
</evidence>
<protein>
    <recommendedName>
        <fullName evidence="3">Fibronectin type-III domain-containing protein</fullName>
    </recommendedName>
</protein>
<sequence length="420" mass="44089">MHVPSHPLPSGRGRRLLAALAPSILAALLASCASPGPPKPPSLHLPEVVTDLSAQRVGQDVHLHWTSPSRTTDKSDVSSPMVAEVCRDPHPQPEPAKSTSKPASSPSKSTSKTSKPTSKPIRSAPLQSIPGCDVVLHVTIKPGVTDADDRLPPALTADPVALLGYRVRILNPQGRSAGFSQAALAPAGAAPPPVAGLKATPARSEAVLEWQPLGSVSLVELDRTLPETPAEKAAPKKKAALALPDEQPTEVRLRSAKDEPPQNDPGGILDHTVLRGQSYVYRAQRIRTVAIAGKKFEIRGAVSSPFTLVMTDSFAPATPTGLAAIPGVEGNVATIDLSWRPNVEVDVAGYNIYRREGPSGSFKRLNPAPVTGPAFSDTTALTGNTYTYRVTALDTTGNESPPSNEVIQTVTTTPLSHDAP</sequence>
<feature type="region of interest" description="Disordered" evidence="1">
    <location>
        <begin position="395"/>
        <end position="420"/>
    </location>
</feature>
<dbReference type="SUPFAM" id="SSF49265">
    <property type="entry name" value="Fibronectin type III"/>
    <property type="match status" value="1"/>
</dbReference>
<evidence type="ECO:0000313" key="5">
    <source>
        <dbReference type="Proteomes" id="UP000292958"/>
    </source>
</evidence>
<feature type="region of interest" description="Disordered" evidence="1">
    <location>
        <begin position="62"/>
        <end position="126"/>
    </location>
</feature>
<organism evidence="4 5">
    <name type="scientific">Edaphobacter modestus</name>
    <dbReference type="NCBI Taxonomy" id="388466"/>
    <lineage>
        <taxon>Bacteria</taxon>
        <taxon>Pseudomonadati</taxon>
        <taxon>Acidobacteriota</taxon>
        <taxon>Terriglobia</taxon>
        <taxon>Terriglobales</taxon>
        <taxon>Acidobacteriaceae</taxon>
        <taxon>Edaphobacter</taxon>
    </lineage>
</organism>
<gene>
    <name evidence="4" type="ORF">BDD14_3115</name>
</gene>
<dbReference type="RefSeq" id="WP_130419482.1">
    <property type="nucleotide sequence ID" value="NZ_SHKW01000001.1"/>
</dbReference>
<comment type="caution">
    <text evidence="4">The sequence shown here is derived from an EMBL/GenBank/DDBJ whole genome shotgun (WGS) entry which is preliminary data.</text>
</comment>
<proteinExistence type="predicted"/>
<feature type="signal peptide" evidence="2">
    <location>
        <begin position="1"/>
        <end position="32"/>
    </location>
</feature>
<evidence type="ECO:0000256" key="1">
    <source>
        <dbReference type="SAM" id="MobiDB-lite"/>
    </source>
</evidence>
<dbReference type="CDD" id="cd00063">
    <property type="entry name" value="FN3"/>
    <property type="match status" value="1"/>
</dbReference>
<dbReference type="PROSITE" id="PS50853">
    <property type="entry name" value="FN3"/>
    <property type="match status" value="1"/>
</dbReference>
<keyword evidence="2" id="KW-0732">Signal</keyword>
<feature type="domain" description="Fibronectin type-III" evidence="3">
    <location>
        <begin position="315"/>
        <end position="415"/>
    </location>
</feature>
<dbReference type="Gene3D" id="2.60.40.10">
    <property type="entry name" value="Immunoglobulins"/>
    <property type="match status" value="1"/>
</dbReference>
<dbReference type="Proteomes" id="UP000292958">
    <property type="component" value="Unassembled WGS sequence"/>
</dbReference>
<feature type="compositionally biased region" description="Low complexity" evidence="1">
    <location>
        <begin position="95"/>
        <end position="120"/>
    </location>
</feature>
<reference evidence="4 5" key="1">
    <citation type="submission" date="2019-02" db="EMBL/GenBank/DDBJ databases">
        <title>Genomic Encyclopedia of Archaeal and Bacterial Type Strains, Phase II (KMG-II): from individual species to whole genera.</title>
        <authorList>
            <person name="Goeker M."/>
        </authorList>
    </citation>
    <scope>NUCLEOTIDE SEQUENCE [LARGE SCALE GENOMIC DNA]</scope>
    <source>
        <strain evidence="4 5">DSM 18101</strain>
    </source>
</reference>
<dbReference type="OrthoDB" id="116812at2"/>
<feature type="region of interest" description="Disordered" evidence="1">
    <location>
        <begin position="228"/>
        <end position="270"/>
    </location>
</feature>
<dbReference type="InterPro" id="IPR003961">
    <property type="entry name" value="FN3_dom"/>
</dbReference>
<evidence type="ECO:0000259" key="3">
    <source>
        <dbReference type="PROSITE" id="PS50853"/>
    </source>
</evidence>
<dbReference type="AlphaFoldDB" id="A0A4Q7YVA0"/>
<accession>A0A4Q7YVA0</accession>
<keyword evidence="5" id="KW-1185">Reference proteome</keyword>
<name>A0A4Q7YVA0_9BACT</name>
<dbReference type="EMBL" id="SHKW01000001">
    <property type="protein sequence ID" value="RZU41590.1"/>
    <property type="molecule type" value="Genomic_DNA"/>
</dbReference>
<dbReference type="InterPro" id="IPR013783">
    <property type="entry name" value="Ig-like_fold"/>
</dbReference>
<feature type="chain" id="PRO_5020196602" description="Fibronectin type-III domain-containing protein" evidence="2">
    <location>
        <begin position="33"/>
        <end position="420"/>
    </location>
</feature>
<dbReference type="InterPro" id="IPR036116">
    <property type="entry name" value="FN3_sf"/>
</dbReference>